<feature type="domain" description="LysM" evidence="5">
    <location>
        <begin position="242"/>
        <end position="288"/>
    </location>
</feature>
<feature type="region of interest" description="Disordered" evidence="4">
    <location>
        <begin position="294"/>
        <end position="327"/>
    </location>
</feature>
<proteinExistence type="inferred from homology"/>
<gene>
    <name evidence="6" type="ORF">FocTR4_00016860</name>
</gene>
<organism evidence="6 7">
    <name type="scientific">Fusarium oxysporum f. sp. cubense</name>
    <dbReference type="NCBI Taxonomy" id="61366"/>
    <lineage>
        <taxon>Eukaryota</taxon>
        <taxon>Fungi</taxon>
        <taxon>Dikarya</taxon>
        <taxon>Ascomycota</taxon>
        <taxon>Pezizomycotina</taxon>
        <taxon>Sordariomycetes</taxon>
        <taxon>Hypocreomycetidae</taxon>
        <taxon>Hypocreales</taxon>
        <taxon>Nectriaceae</taxon>
        <taxon>Fusarium</taxon>
        <taxon>Fusarium oxysporum species complex</taxon>
    </lineage>
</organism>
<dbReference type="Gene3D" id="3.10.350.10">
    <property type="entry name" value="LysM domain"/>
    <property type="match status" value="1"/>
</dbReference>
<protein>
    <recommendedName>
        <fullName evidence="5">LysM domain-containing protein</fullName>
    </recommendedName>
</protein>
<dbReference type="InterPro" id="IPR036779">
    <property type="entry name" value="LysM_dom_sf"/>
</dbReference>
<dbReference type="AlphaFoldDB" id="A0A5C6SHH6"/>
<evidence type="ECO:0000256" key="3">
    <source>
        <dbReference type="ARBA" id="ARBA00044955"/>
    </source>
</evidence>
<evidence type="ECO:0000256" key="4">
    <source>
        <dbReference type="SAM" id="MobiDB-lite"/>
    </source>
</evidence>
<feature type="compositionally biased region" description="Low complexity" evidence="4">
    <location>
        <begin position="302"/>
        <end position="312"/>
    </location>
</feature>
<sequence length="364" mass="40523">MKFTVIKPIIAFSFSAAATPFGFSREYVAGGHVTKTCAKALTAKIECDNYVPDMNLNHYQKWVGDVELADKICTDTCSDSFRIWNDTVTKDCAEDMNGSDSNPRYTTHSLINTISQMWQGFNETCVKDTESGRYCQEIFDGFSDIPKHQERPFKELCHPCYGKVLTVMSKSFLWSKADFIPRPTGDGYWHNQLDLVRKKCDGSNSTATASDSPTETATQELIEGPTPYGPTDPGISSDCSFFQTIIKDLDDCGGFASDWAITLKEFVEYNPTIKDDCSGIQLGHSYCVEVNHGHPRKEASSEATTTQEVEPQPTEDEELIPSQGSLKDPYKEFFEASKQAILGKYRDLAGQSVSGQHEEAAPEY</sequence>
<dbReference type="InterPro" id="IPR052210">
    <property type="entry name" value="LysM1-like"/>
</dbReference>
<keyword evidence="2" id="KW-0843">Virulence</keyword>
<comment type="similarity">
    <text evidence="3">Belongs to the secreted LysM effector family.</text>
</comment>
<reference evidence="6 7" key="1">
    <citation type="submission" date="2019-07" db="EMBL/GenBank/DDBJ databases">
        <title>The First High-Quality Draft Genome Sequence of the Causal Agent of the Current Panama Disease Epidemic.</title>
        <authorList>
            <person name="Warmington R.J."/>
            <person name="Kay W."/>
            <person name="Jeffries A."/>
            <person name="Bebber D."/>
            <person name="Moore K."/>
            <person name="Studholme D.J."/>
        </authorList>
    </citation>
    <scope>NUCLEOTIDE SEQUENCE [LARGE SCALE GENOMIC DNA]</scope>
    <source>
        <strain evidence="6 7">TR4</strain>
    </source>
</reference>
<dbReference type="Proteomes" id="UP000321331">
    <property type="component" value="Unassembled WGS sequence"/>
</dbReference>
<evidence type="ECO:0000313" key="6">
    <source>
        <dbReference type="EMBL" id="TXB98071.1"/>
    </source>
</evidence>
<dbReference type="EMBL" id="VMNF01000013">
    <property type="protein sequence ID" value="TXB98071.1"/>
    <property type="molecule type" value="Genomic_DNA"/>
</dbReference>
<dbReference type="PANTHER" id="PTHR34997:SF1">
    <property type="entry name" value="PEPTIDOGLYCAN-BINDING LYSIN DOMAIN"/>
    <property type="match status" value="1"/>
</dbReference>
<dbReference type="PANTHER" id="PTHR34997">
    <property type="entry name" value="AM15"/>
    <property type="match status" value="1"/>
</dbReference>
<evidence type="ECO:0000313" key="7">
    <source>
        <dbReference type="Proteomes" id="UP000321331"/>
    </source>
</evidence>
<dbReference type="GO" id="GO:0008061">
    <property type="term" value="F:chitin binding"/>
    <property type="evidence" value="ECO:0007669"/>
    <property type="project" value="UniProtKB-KW"/>
</dbReference>
<evidence type="ECO:0000256" key="2">
    <source>
        <dbReference type="ARBA" id="ARBA00023026"/>
    </source>
</evidence>
<evidence type="ECO:0000259" key="5">
    <source>
        <dbReference type="PROSITE" id="PS51782"/>
    </source>
</evidence>
<keyword evidence="1" id="KW-0147">Chitin-binding</keyword>
<dbReference type="InterPro" id="IPR018392">
    <property type="entry name" value="LysM"/>
</dbReference>
<evidence type="ECO:0000256" key="1">
    <source>
        <dbReference type="ARBA" id="ARBA00022669"/>
    </source>
</evidence>
<comment type="caution">
    <text evidence="6">The sequence shown here is derived from an EMBL/GenBank/DDBJ whole genome shotgun (WGS) entry which is preliminary data.</text>
</comment>
<accession>A0A5C6SHH6</accession>
<name>A0A5C6SHH6_FUSOC</name>
<dbReference type="PROSITE" id="PS51782">
    <property type="entry name" value="LYSM"/>
    <property type="match status" value="1"/>
</dbReference>